<protein>
    <submittedName>
        <fullName evidence="3">UDP-glucose 4-epimerase</fullName>
    </submittedName>
</protein>
<name>A0A1I4UJ98_9EURY</name>
<dbReference type="InterPro" id="IPR001509">
    <property type="entry name" value="Epimerase_deHydtase"/>
</dbReference>
<dbReference type="Pfam" id="PF01370">
    <property type="entry name" value="Epimerase"/>
    <property type="match status" value="1"/>
</dbReference>
<dbReference type="SUPFAM" id="SSF51735">
    <property type="entry name" value="NAD(P)-binding Rossmann-fold domains"/>
    <property type="match status" value="1"/>
</dbReference>
<dbReference type="STRING" id="487685.SAMN04488696_2742"/>
<dbReference type="InterPro" id="IPR036291">
    <property type="entry name" value="NAD(P)-bd_dom_sf"/>
</dbReference>
<feature type="domain" description="NAD-dependent epimerase/dehydratase" evidence="2">
    <location>
        <begin position="9"/>
        <end position="241"/>
    </location>
</feature>
<evidence type="ECO:0000313" key="4">
    <source>
        <dbReference type="Proteomes" id="UP000198535"/>
    </source>
</evidence>
<evidence type="ECO:0000313" key="3">
    <source>
        <dbReference type="EMBL" id="SFM89036.1"/>
    </source>
</evidence>
<dbReference type="Gene3D" id="3.40.50.720">
    <property type="entry name" value="NAD(P)-binding Rossmann-like Domain"/>
    <property type="match status" value="1"/>
</dbReference>
<dbReference type="AlphaFoldDB" id="A0A1I4UJ98"/>
<evidence type="ECO:0000256" key="1">
    <source>
        <dbReference type="ARBA" id="ARBA00007637"/>
    </source>
</evidence>
<dbReference type="Proteomes" id="UP000198535">
    <property type="component" value="Unassembled WGS sequence"/>
</dbReference>
<evidence type="ECO:0000259" key="2">
    <source>
        <dbReference type="Pfam" id="PF01370"/>
    </source>
</evidence>
<sequence length="312" mass="36166">MMFFKNKRVLVTGGAGVIGKELIEMLRKQGAIIRCVDFQEKPSELTDIEYFQMDLSRPGNQFLFRFEPEYVFHLAADFERTEERKDFWESNFKNNILASHNLIEQIIKCPSLKKVIFASSYLIYDEKQYNNIEDENILNESSTINPRNTVGVAKLQTEADLEFLSRNNEYPFDCVSARIFRVYGKGSRDIISRWVRAILQKEDIILFNENNRFDYIFARDVATGLLKLGENENAKAIYNLGTGVSSRVKDVVLVLKNNLGNFDVNTIESREELFESSCADISKLQNELSWSPEYDLESGIKEIIAYEKKRNH</sequence>
<proteinExistence type="inferred from homology"/>
<reference evidence="4" key="1">
    <citation type="submission" date="2016-10" db="EMBL/GenBank/DDBJ databases">
        <authorList>
            <person name="Varghese N."/>
            <person name="Submissions S."/>
        </authorList>
    </citation>
    <scope>NUCLEOTIDE SEQUENCE [LARGE SCALE GENOMIC DNA]</scope>
    <source>
        <strain evidence="4">Mob M</strain>
    </source>
</reference>
<organism evidence="3 4">
    <name type="scientific">Methanolobus profundi</name>
    <dbReference type="NCBI Taxonomy" id="487685"/>
    <lineage>
        <taxon>Archaea</taxon>
        <taxon>Methanobacteriati</taxon>
        <taxon>Methanobacteriota</taxon>
        <taxon>Stenosarchaea group</taxon>
        <taxon>Methanomicrobia</taxon>
        <taxon>Methanosarcinales</taxon>
        <taxon>Methanosarcinaceae</taxon>
        <taxon>Methanolobus</taxon>
    </lineage>
</organism>
<accession>A0A1I4UJ98</accession>
<keyword evidence="4" id="KW-1185">Reference proteome</keyword>
<comment type="similarity">
    <text evidence="1">Belongs to the NAD(P)-dependent epimerase/dehydratase family.</text>
</comment>
<gene>
    <name evidence="3" type="ORF">SAMN04488696_2742</name>
</gene>
<dbReference type="PANTHER" id="PTHR43000">
    <property type="entry name" value="DTDP-D-GLUCOSE 4,6-DEHYDRATASE-RELATED"/>
    <property type="match status" value="1"/>
</dbReference>
<dbReference type="EMBL" id="FOUJ01000007">
    <property type="protein sequence ID" value="SFM89036.1"/>
    <property type="molecule type" value="Genomic_DNA"/>
</dbReference>